<comment type="similarity">
    <text evidence="1">Belongs to the protein kinase superfamily. STE Ser/Thr protein kinase family. STE20 subfamily.</text>
</comment>
<protein>
    <submittedName>
        <fullName evidence="2">Uncharacterized protein</fullName>
    </submittedName>
</protein>
<accession>A0AAU9PNY0</accession>
<evidence type="ECO:0000313" key="2">
    <source>
        <dbReference type="EMBL" id="CAH1452063.1"/>
    </source>
</evidence>
<comment type="caution">
    <text evidence="2">The sequence shown here is derived from an EMBL/GenBank/DDBJ whole genome shotgun (WGS) entry which is preliminary data.</text>
</comment>
<evidence type="ECO:0000256" key="1">
    <source>
        <dbReference type="ARBA" id="ARBA00008874"/>
    </source>
</evidence>
<dbReference type="Proteomes" id="UP001157418">
    <property type="component" value="Unassembled WGS sequence"/>
</dbReference>
<dbReference type="PANTHER" id="PTHR48014:SF10">
    <property type="entry name" value="PROTEIN KINASE SUPERFAMILY PROTEIN"/>
    <property type="match status" value="1"/>
</dbReference>
<dbReference type="AlphaFoldDB" id="A0AAU9PNY0"/>
<evidence type="ECO:0000313" key="3">
    <source>
        <dbReference type="Proteomes" id="UP001157418"/>
    </source>
</evidence>
<dbReference type="GO" id="GO:0043539">
    <property type="term" value="F:protein serine/threonine kinase activator activity"/>
    <property type="evidence" value="ECO:0007669"/>
    <property type="project" value="InterPro"/>
</dbReference>
<proteinExistence type="inferred from homology"/>
<gene>
    <name evidence="2" type="ORF">LVIROSA_LOCUS37387</name>
</gene>
<keyword evidence="3" id="KW-1185">Reference proteome</keyword>
<organism evidence="2 3">
    <name type="scientific">Lactuca virosa</name>
    <dbReference type="NCBI Taxonomy" id="75947"/>
    <lineage>
        <taxon>Eukaryota</taxon>
        <taxon>Viridiplantae</taxon>
        <taxon>Streptophyta</taxon>
        <taxon>Embryophyta</taxon>
        <taxon>Tracheophyta</taxon>
        <taxon>Spermatophyta</taxon>
        <taxon>Magnoliopsida</taxon>
        <taxon>eudicotyledons</taxon>
        <taxon>Gunneridae</taxon>
        <taxon>Pentapetalae</taxon>
        <taxon>asterids</taxon>
        <taxon>campanulids</taxon>
        <taxon>Asterales</taxon>
        <taxon>Asteraceae</taxon>
        <taxon>Cichorioideae</taxon>
        <taxon>Cichorieae</taxon>
        <taxon>Lactucinae</taxon>
        <taxon>Lactuca</taxon>
    </lineage>
</organism>
<dbReference type="EMBL" id="CAKMRJ010005745">
    <property type="protein sequence ID" value="CAH1452063.1"/>
    <property type="molecule type" value="Genomic_DNA"/>
</dbReference>
<dbReference type="InterPro" id="IPR047173">
    <property type="entry name" value="STRAD_A/B-like"/>
</dbReference>
<name>A0AAU9PNY0_9ASTR</name>
<reference evidence="2 3" key="1">
    <citation type="submission" date="2022-01" db="EMBL/GenBank/DDBJ databases">
        <authorList>
            <person name="Xiong W."/>
            <person name="Schranz E."/>
        </authorList>
    </citation>
    <scope>NUCLEOTIDE SEQUENCE [LARGE SCALE GENOMIC DNA]</scope>
</reference>
<dbReference type="PANTHER" id="PTHR48014">
    <property type="entry name" value="SERINE/THREONINE-PROTEIN KINASE FRAY2"/>
    <property type="match status" value="1"/>
</dbReference>
<sequence>MTLAVSTSVLSPLGDRFRMLKAKEADLIVHNKDLYGDKEHLSQQEYIRGISMWNFNLEDLKNQAALINELDEISNVEDPKATEQQNGVNGVTLPSETLGCFNVCEDDVATVSPTGQDENPLSLVMAPFQSSQLSGLLLVT</sequence>